<accession>W4FXW3</accession>
<dbReference type="PANTHER" id="PTHR47169">
    <property type="entry name" value="OS01G0541250 PROTEIN"/>
    <property type="match status" value="1"/>
</dbReference>
<gene>
    <name evidence="1" type="ORF">H257_13070</name>
</gene>
<organism evidence="1">
    <name type="scientific">Aphanomyces astaci</name>
    <name type="common">Crayfish plague agent</name>
    <dbReference type="NCBI Taxonomy" id="112090"/>
    <lineage>
        <taxon>Eukaryota</taxon>
        <taxon>Sar</taxon>
        <taxon>Stramenopiles</taxon>
        <taxon>Oomycota</taxon>
        <taxon>Saprolegniomycetes</taxon>
        <taxon>Saprolegniales</taxon>
        <taxon>Verrucalvaceae</taxon>
        <taxon>Aphanomyces</taxon>
    </lineage>
</organism>
<reference evidence="1" key="1">
    <citation type="submission" date="2013-12" db="EMBL/GenBank/DDBJ databases">
        <title>The Genome Sequence of Aphanomyces astaci APO3.</title>
        <authorList>
            <consortium name="The Broad Institute Genomics Platform"/>
            <person name="Russ C."/>
            <person name="Tyler B."/>
            <person name="van West P."/>
            <person name="Dieguez-Uribeondo J."/>
            <person name="Young S.K."/>
            <person name="Zeng Q."/>
            <person name="Gargeya S."/>
            <person name="Fitzgerald M."/>
            <person name="Abouelleil A."/>
            <person name="Alvarado L."/>
            <person name="Chapman S.B."/>
            <person name="Gainer-Dewar J."/>
            <person name="Goldberg J."/>
            <person name="Griggs A."/>
            <person name="Gujja S."/>
            <person name="Hansen M."/>
            <person name="Howarth C."/>
            <person name="Imamovic A."/>
            <person name="Ireland A."/>
            <person name="Larimer J."/>
            <person name="McCowan C."/>
            <person name="Murphy C."/>
            <person name="Pearson M."/>
            <person name="Poon T.W."/>
            <person name="Priest M."/>
            <person name="Roberts A."/>
            <person name="Saif S."/>
            <person name="Shea T."/>
            <person name="Sykes S."/>
            <person name="Wortman J."/>
            <person name="Nusbaum C."/>
            <person name="Birren B."/>
        </authorList>
    </citation>
    <scope>NUCLEOTIDE SEQUENCE [LARGE SCALE GENOMIC DNA]</scope>
    <source>
        <strain evidence="1">APO3</strain>
    </source>
</reference>
<dbReference type="PANTHER" id="PTHR47169:SF2">
    <property type="entry name" value="OS01G0541250 PROTEIN"/>
    <property type="match status" value="1"/>
</dbReference>
<sequence length="189" mass="21918">MMFLCAVSRPRHDTKHNCMWDGKVGLWPFVETQLAKRLSKKRERGTPVTVPMILTKPVYRRFLVDKVIPSIQSKLSGRRSDTIFVQHDNARLYVAVNDAEVMAAGKKNDCDIQLKAQPELTVDQRSAIPHLKKDIQMKAGVRELRPSCDEERTSNVSMILWNLWVLVFVSLDRKHFRELMSSWNFLKPL</sequence>
<dbReference type="GeneID" id="20815066"/>
<dbReference type="AlphaFoldDB" id="W4FXW3"/>
<dbReference type="VEuPathDB" id="FungiDB:H257_13070"/>
<evidence type="ECO:0000313" key="1">
    <source>
        <dbReference type="EMBL" id="ETV71609.1"/>
    </source>
</evidence>
<dbReference type="Gene3D" id="3.30.420.10">
    <property type="entry name" value="Ribonuclease H-like superfamily/Ribonuclease H"/>
    <property type="match status" value="1"/>
</dbReference>
<proteinExistence type="predicted"/>
<dbReference type="EMBL" id="KI913158">
    <property type="protein sequence ID" value="ETV71609.1"/>
    <property type="molecule type" value="Genomic_DNA"/>
</dbReference>
<name>W4FXW3_APHAT</name>
<dbReference type="InterPro" id="IPR036397">
    <property type="entry name" value="RNaseH_sf"/>
</dbReference>
<dbReference type="OrthoDB" id="102548at2759"/>
<protein>
    <submittedName>
        <fullName evidence="1">Uncharacterized protein</fullName>
    </submittedName>
</protein>
<dbReference type="RefSeq" id="XP_009838797.1">
    <property type="nucleotide sequence ID" value="XM_009840495.1"/>
</dbReference>
<dbReference type="GO" id="GO:0003676">
    <property type="term" value="F:nucleic acid binding"/>
    <property type="evidence" value="ECO:0007669"/>
    <property type="project" value="InterPro"/>
</dbReference>